<evidence type="ECO:0000313" key="1">
    <source>
        <dbReference type="EMBL" id="VTJ82827.1"/>
    </source>
</evidence>
<feature type="non-terminal residue" evidence="1">
    <location>
        <position position="1"/>
    </location>
</feature>
<protein>
    <submittedName>
        <fullName evidence="1">Uncharacterized protein</fullName>
    </submittedName>
</protein>
<keyword evidence="2" id="KW-1185">Reference proteome</keyword>
<gene>
    <name evidence="1" type="ORF">MONAX_5E041380</name>
</gene>
<name>A0A5E4CLV2_MARMO</name>
<reference evidence="1" key="1">
    <citation type="submission" date="2019-04" db="EMBL/GenBank/DDBJ databases">
        <authorList>
            <person name="Alioto T."/>
            <person name="Alioto T."/>
        </authorList>
    </citation>
    <scope>NUCLEOTIDE SEQUENCE [LARGE SCALE GENOMIC DNA]</scope>
</reference>
<proteinExistence type="predicted"/>
<dbReference type="EMBL" id="CABDUW010001585">
    <property type="protein sequence ID" value="VTJ82827.1"/>
    <property type="molecule type" value="Genomic_DNA"/>
</dbReference>
<evidence type="ECO:0000313" key="2">
    <source>
        <dbReference type="Proteomes" id="UP000335636"/>
    </source>
</evidence>
<dbReference type="Proteomes" id="UP000335636">
    <property type="component" value="Unassembled WGS sequence"/>
</dbReference>
<comment type="caution">
    <text evidence="1">The sequence shown here is derived from an EMBL/GenBank/DDBJ whole genome shotgun (WGS) entry which is preliminary data.</text>
</comment>
<sequence length="53" mass="5682">CGASELRFQVLASLDPAYKSQPQLMALLRPKASLLAPSAVQQVNLRQLVAAMS</sequence>
<dbReference type="AlphaFoldDB" id="A0A5E4CLV2"/>
<organism evidence="1 2">
    <name type="scientific">Marmota monax</name>
    <name type="common">Woodchuck</name>
    <dbReference type="NCBI Taxonomy" id="9995"/>
    <lineage>
        <taxon>Eukaryota</taxon>
        <taxon>Metazoa</taxon>
        <taxon>Chordata</taxon>
        <taxon>Craniata</taxon>
        <taxon>Vertebrata</taxon>
        <taxon>Euteleostomi</taxon>
        <taxon>Mammalia</taxon>
        <taxon>Eutheria</taxon>
        <taxon>Euarchontoglires</taxon>
        <taxon>Glires</taxon>
        <taxon>Rodentia</taxon>
        <taxon>Sciuromorpha</taxon>
        <taxon>Sciuridae</taxon>
        <taxon>Xerinae</taxon>
        <taxon>Marmotini</taxon>
        <taxon>Marmota</taxon>
    </lineage>
</organism>
<accession>A0A5E4CLV2</accession>
<feature type="non-terminal residue" evidence="1">
    <location>
        <position position="53"/>
    </location>
</feature>